<protein>
    <recommendedName>
        <fullName evidence="3">VOC family protein</fullName>
    </recommendedName>
</protein>
<dbReference type="Proteomes" id="UP001597083">
    <property type="component" value="Unassembled WGS sequence"/>
</dbReference>
<gene>
    <name evidence="1" type="ORF">ACFQ07_24805</name>
</gene>
<feature type="non-terminal residue" evidence="1">
    <location>
        <position position="87"/>
    </location>
</feature>
<dbReference type="EMBL" id="JBHTIR010003615">
    <property type="protein sequence ID" value="MFD0855486.1"/>
    <property type="molecule type" value="Genomic_DNA"/>
</dbReference>
<evidence type="ECO:0000313" key="1">
    <source>
        <dbReference type="EMBL" id="MFD0855486.1"/>
    </source>
</evidence>
<keyword evidence="2" id="KW-1185">Reference proteome</keyword>
<comment type="caution">
    <text evidence="1">The sequence shown here is derived from an EMBL/GenBank/DDBJ whole genome shotgun (WGS) entry which is preliminary data.</text>
</comment>
<dbReference type="Gene3D" id="3.10.180.10">
    <property type="entry name" value="2,3-Dihydroxybiphenyl 1,2-Dioxygenase, domain 1"/>
    <property type="match status" value="1"/>
</dbReference>
<sequence length="87" mass="9666">MSRRSLGSVGEFCWMDLKTRDIPGTAGFFSAVLGWRFAVDEDDWRRATKASLDGHQLATVSDLANPIYPPGTPPHIAYYLAVDHADR</sequence>
<name>A0ABW3CLR6_9ACTN</name>
<accession>A0ABW3CLR6</accession>
<dbReference type="SUPFAM" id="SSF54593">
    <property type="entry name" value="Glyoxalase/Bleomycin resistance protein/Dihydroxybiphenyl dioxygenase"/>
    <property type="match status" value="1"/>
</dbReference>
<proteinExistence type="predicted"/>
<evidence type="ECO:0000313" key="2">
    <source>
        <dbReference type="Proteomes" id="UP001597083"/>
    </source>
</evidence>
<reference evidence="2" key="1">
    <citation type="journal article" date="2019" name="Int. J. Syst. Evol. Microbiol.">
        <title>The Global Catalogue of Microorganisms (GCM) 10K type strain sequencing project: providing services to taxonomists for standard genome sequencing and annotation.</title>
        <authorList>
            <consortium name="The Broad Institute Genomics Platform"/>
            <consortium name="The Broad Institute Genome Sequencing Center for Infectious Disease"/>
            <person name="Wu L."/>
            <person name="Ma J."/>
        </authorList>
    </citation>
    <scope>NUCLEOTIDE SEQUENCE [LARGE SCALE GENOMIC DNA]</scope>
    <source>
        <strain evidence="2">JCM 31696</strain>
    </source>
</reference>
<evidence type="ECO:0008006" key="3">
    <source>
        <dbReference type="Google" id="ProtNLM"/>
    </source>
</evidence>
<dbReference type="InterPro" id="IPR029068">
    <property type="entry name" value="Glyas_Bleomycin-R_OHBP_Dase"/>
</dbReference>
<organism evidence="1 2">
    <name type="scientific">Actinomadura adrarensis</name>
    <dbReference type="NCBI Taxonomy" id="1819600"/>
    <lineage>
        <taxon>Bacteria</taxon>
        <taxon>Bacillati</taxon>
        <taxon>Actinomycetota</taxon>
        <taxon>Actinomycetes</taxon>
        <taxon>Streptosporangiales</taxon>
        <taxon>Thermomonosporaceae</taxon>
        <taxon>Actinomadura</taxon>
    </lineage>
</organism>